<dbReference type="FunFam" id="3.40.50.11840:FF:000002">
    <property type="entry name" value="2-(3-amino-3-carboxypropyl)histidine synthase subunit 2"/>
    <property type="match status" value="1"/>
</dbReference>
<dbReference type="PANTHER" id="PTHR10762">
    <property type="entry name" value="DIPHTHAMIDE BIOSYNTHESIS PROTEIN"/>
    <property type="match status" value="1"/>
</dbReference>
<sequence length="532" mass="58960">MSSPLTGAAPMADSGAEVIQRRISPSSLLDPTLSPVDRAIFYDIARTAEAINAHGFAKVALQFPDALLPDAGFVYQQLQVLTQAEFFVLADTTYGSCCVDEVAAEHVQAELVVHYGHSCLCAPSRVPVLYVFGQYELDILQCCRAIDESFVSDKQRPIIIMYDVAYHRHAGAVVDYLSTTLGYQHLVLSRISTEHLATTQKTLDNENSSQQPTDACCSTTGSTCGSVPAPHCACTRVQASPHGRWYELLPGTTLHDYAIFYIGTESRALSHIVLTHSQCQIFSFDPMTGKHCEQTPKNNRSLMKRYYLMQKARDADVVGIVVGTLGVAHYLEMLHHLKHIIRQAGKKHYQFVIGKINVAKLANFMEIDVFVLVACPENSLIDSKEFYRPIVTPFELELSLRSELEWTGRYVTDFQQLLADYESQLDAHSSGTSMNAVDEDAPHFSVITGRLKAQRKYRPVALDDDSLASSMRSVTLRNQAQELSTALGSAAGDYMLQRSFRGLEQKLGETAVTKAEQGRRGIARGYTTEKDI</sequence>
<evidence type="ECO:0000256" key="9">
    <source>
        <dbReference type="ARBA" id="ARBA00054092"/>
    </source>
</evidence>
<evidence type="ECO:0000256" key="10">
    <source>
        <dbReference type="RuleBase" id="RU364133"/>
    </source>
</evidence>
<comment type="similarity">
    <text evidence="3 10">Belongs to the DPH1/DPH2 family. DPH2 subfamily.</text>
</comment>
<evidence type="ECO:0000256" key="7">
    <source>
        <dbReference type="ARBA" id="ARBA00023014"/>
    </source>
</evidence>
<comment type="cofactor">
    <cofactor evidence="1">
        <name>[4Fe-4S] cluster</name>
        <dbReference type="ChEBI" id="CHEBI:49883"/>
    </cofactor>
</comment>
<dbReference type="GO" id="GO:0017183">
    <property type="term" value="P:protein histidyl modification to diphthamide"/>
    <property type="evidence" value="ECO:0007669"/>
    <property type="project" value="InterPro"/>
</dbReference>
<dbReference type="InterPro" id="IPR016435">
    <property type="entry name" value="DPH1/DPH2"/>
</dbReference>
<dbReference type="GO" id="GO:0090560">
    <property type="term" value="F:2-(3-amino-3-carboxypropyl)histidine synthase activity"/>
    <property type="evidence" value="ECO:0007669"/>
    <property type="project" value="InterPro"/>
</dbReference>
<dbReference type="AlphaFoldDB" id="A0A9W8E6X7"/>
<dbReference type="OrthoDB" id="449241at2759"/>
<keyword evidence="6 10" id="KW-0408">Iron</keyword>
<dbReference type="FunFam" id="3.40.50.11860:FF:000001">
    <property type="entry name" value="2-(3-amino-3-carboxypropyl)histidine synthase subunit 2"/>
    <property type="match status" value="1"/>
</dbReference>
<evidence type="ECO:0000256" key="8">
    <source>
        <dbReference type="ARBA" id="ARBA00034128"/>
    </source>
</evidence>
<dbReference type="Proteomes" id="UP001151582">
    <property type="component" value="Unassembled WGS sequence"/>
</dbReference>
<comment type="function">
    <text evidence="10">Required for the first step of diphthamide biosynthesis, a post-translational modification of histidine which occurs in elongation factor 2. DPH1 and DPH2 transfer a 3-amino-3-carboxypropyl (ACP) group from S-adenosyl-L-methionine (SAM) to a histidine residue, the reaction is assisted by a reduction system comprising DPH3 and a NADH-dependent reductase. Facilitates the reduction of the catalytic iron-sulfur cluster found in the DPH1 subunit.</text>
</comment>
<dbReference type="SFLD" id="SFLDG01121">
    <property type="entry name" value="Diphthamide_biosynthesis"/>
    <property type="match status" value="1"/>
</dbReference>
<comment type="function">
    <text evidence="9">Required for the first step of diphthamide biosynthesis, a post-translational modification of histidine which occurs in elongation factor 2. DPH1 and DPH2 transfer a 3-amino-3-carboxypropyl (ACP) group from S-adenosyl-L-methionine (SAM) to a histidine residue, the reaction is assisted by a reduction system comprising DPH3 and a NADH-dependent reductase, predominantly CBR1. Facilitates the reduction of the catalytic iron-sulfur cluster found in the DPH1 subunit.</text>
</comment>
<comment type="pathway">
    <text evidence="2 10">Protein modification; peptidyl-diphthamide biosynthesis.</text>
</comment>
<dbReference type="Gene3D" id="3.40.50.11860">
    <property type="entry name" value="Diphthamide synthesis DPH1/DPH2 domain 3"/>
    <property type="match status" value="1"/>
</dbReference>
<proteinExistence type="inferred from homology"/>
<comment type="subcellular location">
    <subcellularLocation>
        <location evidence="10">Cytoplasm</location>
    </subcellularLocation>
</comment>
<evidence type="ECO:0000313" key="11">
    <source>
        <dbReference type="EMBL" id="KAJ1974422.1"/>
    </source>
</evidence>
<dbReference type="NCBIfam" id="TIGR00322">
    <property type="entry name" value="diphth2_R"/>
    <property type="match status" value="1"/>
</dbReference>
<dbReference type="EMBL" id="JANBQB010000656">
    <property type="protein sequence ID" value="KAJ1974422.1"/>
    <property type="molecule type" value="Genomic_DNA"/>
</dbReference>
<keyword evidence="5 10" id="KW-0479">Metal-binding</keyword>
<name>A0A9W8E6X7_9FUNG</name>
<keyword evidence="7 10" id="KW-0411">Iron-sulfur</keyword>
<evidence type="ECO:0000256" key="6">
    <source>
        <dbReference type="ARBA" id="ARBA00023004"/>
    </source>
</evidence>
<evidence type="ECO:0000256" key="3">
    <source>
        <dbReference type="ARBA" id="ARBA00006179"/>
    </source>
</evidence>
<evidence type="ECO:0000256" key="2">
    <source>
        <dbReference type="ARBA" id="ARBA00005156"/>
    </source>
</evidence>
<organism evidence="11 12">
    <name type="scientific">Dimargaris verticillata</name>
    <dbReference type="NCBI Taxonomy" id="2761393"/>
    <lineage>
        <taxon>Eukaryota</taxon>
        <taxon>Fungi</taxon>
        <taxon>Fungi incertae sedis</taxon>
        <taxon>Zoopagomycota</taxon>
        <taxon>Kickxellomycotina</taxon>
        <taxon>Dimargaritomycetes</taxon>
        <taxon>Dimargaritales</taxon>
        <taxon>Dimargaritaceae</taxon>
        <taxon>Dimargaris</taxon>
    </lineage>
</organism>
<comment type="caution">
    <text evidence="11">The sequence shown here is derived from an EMBL/GenBank/DDBJ whole genome shotgun (WGS) entry which is preliminary data.</text>
</comment>
<dbReference type="GO" id="GO:0005737">
    <property type="term" value="C:cytoplasm"/>
    <property type="evidence" value="ECO:0007669"/>
    <property type="project" value="UniProtKB-SubCell"/>
</dbReference>
<keyword evidence="10" id="KW-0963">Cytoplasm</keyword>
<dbReference type="InterPro" id="IPR042265">
    <property type="entry name" value="DPH1/DPH2_3"/>
</dbReference>
<dbReference type="GO" id="GO:0051536">
    <property type="term" value="F:iron-sulfur cluster binding"/>
    <property type="evidence" value="ECO:0007669"/>
    <property type="project" value="UniProtKB-KW"/>
</dbReference>
<gene>
    <name evidence="11" type="primary">DPH2</name>
    <name evidence="11" type="ORF">H4R34_004723</name>
</gene>
<dbReference type="SFLD" id="SFLDF00408">
    <property type="entry name" value="Diphthamide_biosynthesis_famil"/>
    <property type="match status" value="1"/>
</dbReference>
<dbReference type="Pfam" id="PF01866">
    <property type="entry name" value="Diphthamide_syn"/>
    <property type="match status" value="1"/>
</dbReference>
<evidence type="ECO:0000313" key="12">
    <source>
        <dbReference type="Proteomes" id="UP001151582"/>
    </source>
</evidence>
<dbReference type="NCBIfam" id="TIGR00272">
    <property type="entry name" value="DPH2"/>
    <property type="match status" value="1"/>
</dbReference>
<dbReference type="InterPro" id="IPR042263">
    <property type="entry name" value="DPH1/DPH2_1"/>
</dbReference>
<dbReference type="InterPro" id="IPR010014">
    <property type="entry name" value="DHP2"/>
</dbReference>
<keyword evidence="12" id="KW-1185">Reference proteome</keyword>
<dbReference type="SFLD" id="SFLDS00032">
    <property type="entry name" value="Radical_SAM_3-amino-3-carboxyp"/>
    <property type="match status" value="1"/>
</dbReference>
<protein>
    <recommendedName>
        <fullName evidence="4 10">2-(3-amino-3-carboxypropyl)histidine synthase subunit 2</fullName>
    </recommendedName>
</protein>
<dbReference type="Gene3D" id="3.40.50.11840">
    <property type="entry name" value="Diphthamide synthesis DPH1/DPH2 domain 1"/>
    <property type="match status" value="1"/>
</dbReference>
<comment type="subunit">
    <text evidence="8">Component of the 2-(3-amino-3-carboxypropyl)histidine synthase complex composed of DPH1, DPH2, DPH3 and a NADH-dependent reductase, predominantly CBR1.</text>
</comment>
<dbReference type="PANTHER" id="PTHR10762:SF2">
    <property type="entry name" value="2-(3-AMINO-3-CARBOXYPROPYL)HISTIDINE SYNTHASE SUBUNIT 2"/>
    <property type="match status" value="1"/>
</dbReference>
<evidence type="ECO:0000256" key="1">
    <source>
        <dbReference type="ARBA" id="ARBA00001966"/>
    </source>
</evidence>
<accession>A0A9W8E6X7</accession>
<dbReference type="GO" id="GO:0046872">
    <property type="term" value="F:metal ion binding"/>
    <property type="evidence" value="ECO:0007669"/>
    <property type="project" value="UniProtKB-KW"/>
</dbReference>
<evidence type="ECO:0000256" key="5">
    <source>
        <dbReference type="ARBA" id="ARBA00022723"/>
    </source>
</evidence>
<evidence type="ECO:0000256" key="4">
    <source>
        <dbReference type="ARBA" id="ARBA00021914"/>
    </source>
</evidence>
<reference evidence="11" key="1">
    <citation type="submission" date="2022-07" db="EMBL/GenBank/DDBJ databases">
        <title>Phylogenomic reconstructions and comparative analyses of Kickxellomycotina fungi.</title>
        <authorList>
            <person name="Reynolds N.K."/>
            <person name="Stajich J.E."/>
            <person name="Barry K."/>
            <person name="Grigoriev I.V."/>
            <person name="Crous P."/>
            <person name="Smith M.E."/>
        </authorList>
    </citation>
    <scope>NUCLEOTIDE SEQUENCE</scope>
    <source>
        <strain evidence="11">RSA 567</strain>
    </source>
</reference>